<dbReference type="GO" id="GO:0016020">
    <property type="term" value="C:membrane"/>
    <property type="evidence" value="ECO:0007669"/>
    <property type="project" value="UniProtKB-SubCell"/>
</dbReference>
<dbReference type="OrthoDB" id="9773730at2"/>
<comment type="similarity">
    <text evidence="2">Belongs to the autoinducer-2 exporter (AI-2E) (TC 2.A.86) family.</text>
</comment>
<dbReference type="AlphaFoldDB" id="A0A1K1LC19"/>
<dbReference type="EMBL" id="LT630450">
    <property type="protein sequence ID" value="SFV72253.1"/>
    <property type="molecule type" value="Genomic_DNA"/>
</dbReference>
<proteinExistence type="inferred from homology"/>
<evidence type="ECO:0000313" key="8">
    <source>
        <dbReference type="Proteomes" id="UP000186323"/>
    </source>
</evidence>
<feature type="transmembrane region" description="Helical" evidence="6">
    <location>
        <begin position="323"/>
        <end position="351"/>
    </location>
</feature>
<keyword evidence="3 6" id="KW-0812">Transmembrane</keyword>
<reference evidence="8" key="1">
    <citation type="submission" date="2016-10" db="EMBL/GenBank/DDBJ databases">
        <authorList>
            <person name="Wegmann U."/>
        </authorList>
    </citation>
    <scope>NUCLEOTIDE SEQUENCE [LARGE SCALE GENOMIC DNA]</scope>
</reference>
<gene>
    <name evidence="7" type="ORF">DESPIGER_0363</name>
</gene>
<dbReference type="PANTHER" id="PTHR21716:SF4">
    <property type="entry name" value="TRANSMEMBRANE PROTEIN 245"/>
    <property type="match status" value="1"/>
</dbReference>
<feature type="transmembrane region" description="Helical" evidence="6">
    <location>
        <begin position="255"/>
        <end position="276"/>
    </location>
</feature>
<dbReference type="PANTHER" id="PTHR21716">
    <property type="entry name" value="TRANSMEMBRANE PROTEIN"/>
    <property type="match status" value="1"/>
</dbReference>
<dbReference type="RefSeq" id="WP_072332292.1">
    <property type="nucleotide sequence ID" value="NZ_LT630450.1"/>
</dbReference>
<evidence type="ECO:0008006" key="9">
    <source>
        <dbReference type="Google" id="ProtNLM"/>
    </source>
</evidence>
<feature type="transmembrane region" description="Helical" evidence="6">
    <location>
        <begin position="227"/>
        <end position="249"/>
    </location>
</feature>
<evidence type="ECO:0000256" key="2">
    <source>
        <dbReference type="ARBA" id="ARBA00009773"/>
    </source>
</evidence>
<comment type="subcellular location">
    <subcellularLocation>
        <location evidence="1">Membrane</location>
        <topology evidence="1">Multi-pass membrane protein</topology>
    </subcellularLocation>
</comment>
<dbReference type="PROSITE" id="PS51257">
    <property type="entry name" value="PROKAR_LIPOPROTEIN"/>
    <property type="match status" value="1"/>
</dbReference>
<dbReference type="InterPro" id="IPR002549">
    <property type="entry name" value="AI-2E-like"/>
</dbReference>
<evidence type="ECO:0000256" key="3">
    <source>
        <dbReference type="ARBA" id="ARBA00022692"/>
    </source>
</evidence>
<dbReference type="KEGG" id="dpg:DESPIGER_0363"/>
<evidence type="ECO:0000256" key="4">
    <source>
        <dbReference type="ARBA" id="ARBA00022989"/>
    </source>
</evidence>
<keyword evidence="8" id="KW-1185">Reference proteome</keyword>
<protein>
    <recommendedName>
        <fullName evidence="9">AI-2E family transporter</fullName>
    </recommendedName>
</protein>
<keyword evidence="4 6" id="KW-1133">Transmembrane helix</keyword>
<dbReference type="Pfam" id="PF01594">
    <property type="entry name" value="AI-2E_transport"/>
    <property type="match status" value="1"/>
</dbReference>
<feature type="transmembrane region" description="Helical" evidence="6">
    <location>
        <begin position="77"/>
        <end position="99"/>
    </location>
</feature>
<evidence type="ECO:0000256" key="5">
    <source>
        <dbReference type="ARBA" id="ARBA00023136"/>
    </source>
</evidence>
<sequence>MPNMLPRLLYILAALAWFLLLRPNPVTIVMAGCFACLTLPVYRRMRCAIRHWRKRLRRRHPGRLGHIAASCSHRLPLYGYIVMVISAVLIPIGTLVLLVSPQVAGGLARLRELQANNFQLPPEWVMRFQELRHSLADYPKVDKMISDFLSNLDAMLADTMGLLINRGVDVLGGTMTVLWTLFLFVTLTVIFAAYASRINLVTARIFHIPATMLRRFVLAIRKALQGVMLGIVLVAIAQGVLCGMGFAVAGIKQPAFWGLLATVVAPIPFVGTALVWGPLCLSLWFSGATMPAVGLALWGTLAVTSVDNILRPLFLQQGINAPFFVLIIAILCGLGSFGPMGLIIGPVLLAIAMQAVEEAHQTYHHTA</sequence>
<accession>A0A1K1LC19</accession>
<feature type="transmembrane region" description="Helical" evidence="6">
    <location>
        <begin position="170"/>
        <end position="195"/>
    </location>
</feature>
<evidence type="ECO:0000256" key="6">
    <source>
        <dbReference type="SAM" id="Phobius"/>
    </source>
</evidence>
<name>A0A1K1LC19_9BACT</name>
<dbReference type="Proteomes" id="UP000186323">
    <property type="component" value="Chromosome I"/>
</dbReference>
<evidence type="ECO:0000313" key="7">
    <source>
        <dbReference type="EMBL" id="SFV72253.1"/>
    </source>
</evidence>
<feature type="transmembrane region" description="Helical" evidence="6">
    <location>
        <begin position="283"/>
        <end position="303"/>
    </location>
</feature>
<organism evidence="7 8">
    <name type="scientific">Desulfovibrio piger</name>
    <dbReference type="NCBI Taxonomy" id="901"/>
    <lineage>
        <taxon>Bacteria</taxon>
        <taxon>Pseudomonadati</taxon>
        <taxon>Thermodesulfobacteriota</taxon>
        <taxon>Desulfovibrionia</taxon>
        <taxon>Desulfovibrionales</taxon>
        <taxon>Desulfovibrionaceae</taxon>
        <taxon>Desulfovibrio</taxon>
    </lineage>
</organism>
<keyword evidence="5 6" id="KW-0472">Membrane</keyword>
<evidence type="ECO:0000256" key="1">
    <source>
        <dbReference type="ARBA" id="ARBA00004141"/>
    </source>
</evidence>